<dbReference type="PANTHER" id="PTHR22762:SF54">
    <property type="entry name" value="BCDNA.GH04962"/>
    <property type="match status" value="1"/>
</dbReference>
<dbReference type="InterPro" id="IPR000322">
    <property type="entry name" value="Glyco_hydro_31_TIM"/>
</dbReference>
<comment type="pathway">
    <text evidence="2">Glycan metabolism; N-glycan metabolism.</text>
</comment>
<evidence type="ECO:0000313" key="17">
    <source>
        <dbReference type="Proteomes" id="UP000008743"/>
    </source>
</evidence>
<dbReference type="CDD" id="cd14752">
    <property type="entry name" value="GH31_N"/>
    <property type="match status" value="1"/>
</dbReference>
<evidence type="ECO:0000256" key="4">
    <source>
        <dbReference type="ARBA" id="ARBA00022729"/>
    </source>
</evidence>
<keyword evidence="7" id="KW-0325">Glycoprotein</keyword>
<dbReference type="Gene3D" id="2.60.40.1180">
    <property type="entry name" value="Golgi alpha-mannosidase II"/>
    <property type="match status" value="2"/>
</dbReference>
<feature type="chain" id="PRO_5002269956" description="Glucosidase II subunit alpha" evidence="11">
    <location>
        <begin position="23"/>
        <end position="920"/>
    </location>
</feature>
<evidence type="ECO:0000259" key="13">
    <source>
        <dbReference type="Pfam" id="PF13802"/>
    </source>
</evidence>
<keyword evidence="6" id="KW-0256">Endoplasmic reticulum</keyword>
<dbReference type="InterPro" id="IPR048395">
    <property type="entry name" value="Glyco_hydro_31_C"/>
</dbReference>
<feature type="domain" description="Glycosyl hydrolase family 31 C-terminal" evidence="15">
    <location>
        <begin position="693"/>
        <end position="780"/>
    </location>
</feature>
<evidence type="ECO:0000256" key="2">
    <source>
        <dbReference type="ARBA" id="ARBA00004833"/>
    </source>
</evidence>
<protein>
    <recommendedName>
        <fullName evidence="9">Glucosidase II subunit alpha</fullName>
    </recommendedName>
</protein>
<dbReference type="Proteomes" id="UP000008743">
    <property type="component" value="Unassembled WGS sequence"/>
</dbReference>
<dbReference type="SUPFAM" id="SSF74650">
    <property type="entry name" value="Galactose mutarotase-like"/>
    <property type="match status" value="1"/>
</dbReference>
<dbReference type="Pfam" id="PF21365">
    <property type="entry name" value="Glyco_hydro_31_3rd"/>
    <property type="match status" value="1"/>
</dbReference>
<dbReference type="SUPFAM" id="SSF51445">
    <property type="entry name" value="(Trans)glycosidases"/>
    <property type="match status" value="1"/>
</dbReference>
<keyword evidence="5 10" id="KW-0378">Hydrolase</keyword>
<evidence type="ECO:0000256" key="7">
    <source>
        <dbReference type="ARBA" id="ARBA00023180"/>
    </source>
</evidence>
<reference evidence="17" key="1">
    <citation type="submission" date="2011-02" db="EMBL/GenBank/DDBJ databases">
        <title>The Genome Sequence of Capsaspora owczarzaki ATCC 30864.</title>
        <authorList>
            <person name="Russ C."/>
            <person name="Cuomo C."/>
            <person name="Burger G."/>
            <person name="Gray M.W."/>
            <person name="Holland P.W.H."/>
            <person name="King N."/>
            <person name="Lang F.B.F."/>
            <person name="Roger A.J."/>
            <person name="Ruiz-Trillo I."/>
            <person name="Young S.K."/>
            <person name="Zeng Q."/>
            <person name="Gargeya S."/>
            <person name="Alvarado L."/>
            <person name="Berlin A."/>
            <person name="Chapman S.B."/>
            <person name="Chen Z."/>
            <person name="Freedman E."/>
            <person name="Gellesch M."/>
            <person name="Goldberg J."/>
            <person name="Griggs A."/>
            <person name="Gujja S."/>
            <person name="Heilman E."/>
            <person name="Heiman D."/>
            <person name="Howarth C."/>
            <person name="Mehta T."/>
            <person name="Neiman D."/>
            <person name="Pearson M."/>
            <person name="Roberts A."/>
            <person name="Saif S."/>
            <person name="Shea T."/>
            <person name="Shenoy N."/>
            <person name="Sisk P."/>
            <person name="Stolte C."/>
            <person name="Sykes S."/>
            <person name="White J."/>
            <person name="Yandava C."/>
            <person name="Haas B."/>
            <person name="Nusbaum C."/>
            <person name="Birren B."/>
        </authorList>
    </citation>
    <scope>NUCLEOTIDE SEQUENCE</scope>
    <source>
        <strain evidence="17">ATCC 30864</strain>
    </source>
</reference>
<dbReference type="InterPro" id="IPR033403">
    <property type="entry name" value="DUF5110"/>
</dbReference>
<dbReference type="PANTHER" id="PTHR22762">
    <property type="entry name" value="ALPHA-GLUCOSIDASE"/>
    <property type="match status" value="1"/>
</dbReference>
<evidence type="ECO:0000256" key="5">
    <source>
        <dbReference type="ARBA" id="ARBA00022801"/>
    </source>
</evidence>
<dbReference type="RefSeq" id="XP_004365179.2">
    <property type="nucleotide sequence ID" value="XM_004365122.2"/>
</dbReference>
<evidence type="ECO:0000256" key="11">
    <source>
        <dbReference type="SAM" id="SignalP"/>
    </source>
</evidence>
<evidence type="ECO:0000256" key="3">
    <source>
        <dbReference type="ARBA" id="ARBA00007806"/>
    </source>
</evidence>
<feature type="domain" description="DUF5110" evidence="14">
    <location>
        <begin position="799"/>
        <end position="849"/>
    </location>
</feature>
<feature type="domain" description="Glycoside hydrolase family 31 TIM barrel" evidence="12">
    <location>
        <begin position="356"/>
        <end position="685"/>
    </location>
</feature>
<dbReference type="InterPro" id="IPR011013">
    <property type="entry name" value="Gal_mutarotase_sf_dom"/>
</dbReference>
<dbReference type="eggNOG" id="KOG1066">
    <property type="taxonomic scope" value="Eukaryota"/>
</dbReference>
<dbReference type="Gene3D" id="2.60.40.1760">
    <property type="entry name" value="glycosyl hydrolase (family 31)"/>
    <property type="match status" value="1"/>
</dbReference>
<dbReference type="GO" id="GO:0030246">
    <property type="term" value="F:carbohydrate binding"/>
    <property type="evidence" value="ECO:0007669"/>
    <property type="project" value="InterPro"/>
</dbReference>
<evidence type="ECO:0000313" key="16">
    <source>
        <dbReference type="EMBL" id="KJE88713.1"/>
    </source>
</evidence>
<dbReference type="InterPro" id="IPR013780">
    <property type="entry name" value="Glyco_hydro_b"/>
</dbReference>
<comment type="subcellular location">
    <subcellularLocation>
        <location evidence="1">Endoplasmic reticulum</location>
    </subcellularLocation>
</comment>
<dbReference type="STRING" id="595528.A0A0D2WIC1"/>
<evidence type="ECO:0000256" key="8">
    <source>
        <dbReference type="ARBA" id="ARBA00023295"/>
    </source>
</evidence>
<proteinExistence type="inferred from homology"/>
<dbReference type="FunFam" id="2.60.40.1180:FF:000023">
    <property type="entry name" value="neutral alpha-glucosidase AB isoform X2"/>
    <property type="match status" value="1"/>
</dbReference>
<dbReference type="Pfam" id="PF17137">
    <property type="entry name" value="DUF5110"/>
    <property type="match status" value="1"/>
</dbReference>
<evidence type="ECO:0000259" key="15">
    <source>
        <dbReference type="Pfam" id="PF21365"/>
    </source>
</evidence>
<dbReference type="GO" id="GO:0090599">
    <property type="term" value="F:alpha-glucosidase activity"/>
    <property type="evidence" value="ECO:0007669"/>
    <property type="project" value="TreeGrafter"/>
</dbReference>
<evidence type="ECO:0000259" key="14">
    <source>
        <dbReference type="Pfam" id="PF17137"/>
    </source>
</evidence>
<dbReference type="SUPFAM" id="SSF51011">
    <property type="entry name" value="Glycosyl hydrolase domain"/>
    <property type="match status" value="1"/>
</dbReference>
<dbReference type="InParanoid" id="A0A0D2WIC1"/>
<dbReference type="PhylomeDB" id="A0A0D2WIC1"/>
<dbReference type="FunFam" id="3.20.20.80:FF:000039">
    <property type="entry name" value="Glucosidase, alpha neutral C"/>
    <property type="match status" value="1"/>
</dbReference>
<dbReference type="InterPro" id="IPR030458">
    <property type="entry name" value="Glyco_hydro_31_AS"/>
</dbReference>
<dbReference type="CDD" id="cd06603">
    <property type="entry name" value="GH31_GANC_GANAB_alpha"/>
    <property type="match status" value="1"/>
</dbReference>
<keyword evidence="4 11" id="KW-0732">Signal</keyword>
<dbReference type="GO" id="GO:0006491">
    <property type="term" value="P:N-glycan processing"/>
    <property type="evidence" value="ECO:0007669"/>
    <property type="project" value="TreeGrafter"/>
</dbReference>
<dbReference type="FunFam" id="3.20.20.80:FF:000046">
    <property type="entry name" value="Glucosidase alpha, neutral C"/>
    <property type="match status" value="1"/>
</dbReference>
<dbReference type="GO" id="GO:0005975">
    <property type="term" value="P:carbohydrate metabolic process"/>
    <property type="evidence" value="ECO:0007669"/>
    <property type="project" value="InterPro"/>
</dbReference>
<dbReference type="GO" id="GO:0005783">
    <property type="term" value="C:endoplasmic reticulum"/>
    <property type="evidence" value="ECO:0007669"/>
    <property type="project" value="UniProtKB-SubCell"/>
</dbReference>
<gene>
    <name evidence="16" type="ORF">CAOG_000308</name>
</gene>
<evidence type="ECO:0000256" key="1">
    <source>
        <dbReference type="ARBA" id="ARBA00004240"/>
    </source>
</evidence>
<dbReference type="PROSITE" id="PS00129">
    <property type="entry name" value="GLYCOSYL_HYDROL_F31_1"/>
    <property type="match status" value="1"/>
</dbReference>
<dbReference type="AlphaFoldDB" id="A0A0D2WIC1"/>
<evidence type="ECO:0000256" key="10">
    <source>
        <dbReference type="RuleBase" id="RU361185"/>
    </source>
</evidence>
<dbReference type="FunCoup" id="A0A0D2WIC1">
    <property type="interactions" value="402"/>
</dbReference>
<dbReference type="EMBL" id="KE346360">
    <property type="protein sequence ID" value="KJE88713.1"/>
    <property type="molecule type" value="Genomic_DNA"/>
</dbReference>
<evidence type="ECO:0000256" key="6">
    <source>
        <dbReference type="ARBA" id="ARBA00022824"/>
    </source>
</evidence>
<evidence type="ECO:0000256" key="9">
    <source>
        <dbReference type="ARBA" id="ARBA00042895"/>
    </source>
</evidence>
<name>A0A0D2WIC1_CAPO3</name>
<accession>A0A0D2WIC1</accession>
<keyword evidence="17" id="KW-1185">Reference proteome</keyword>
<organism evidence="16 17">
    <name type="scientific">Capsaspora owczarzaki (strain ATCC 30864)</name>
    <dbReference type="NCBI Taxonomy" id="595528"/>
    <lineage>
        <taxon>Eukaryota</taxon>
        <taxon>Filasterea</taxon>
        <taxon>Capsaspora</taxon>
    </lineage>
</organism>
<dbReference type="Gene3D" id="3.20.20.80">
    <property type="entry name" value="Glycosidases"/>
    <property type="match status" value="2"/>
</dbReference>
<feature type="signal peptide" evidence="11">
    <location>
        <begin position="1"/>
        <end position="22"/>
    </location>
</feature>
<evidence type="ECO:0000259" key="12">
    <source>
        <dbReference type="Pfam" id="PF01055"/>
    </source>
</evidence>
<dbReference type="OrthoDB" id="3237269at2759"/>
<dbReference type="InterPro" id="IPR025887">
    <property type="entry name" value="Glyco_hydro_31_N_dom"/>
</dbReference>
<dbReference type="Pfam" id="PF01055">
    <property type="entry name" value="Glyco_hydro_31_2nd"/>
    <property type="match status" value="1"/>
</dbReference>
<dbReference type="InterPro" id="IPR017853">
    <property type="entry name" value="GH"/>
</dbReference>
<dbReference type="Pfam" id="PF13802">
    <property type="entry name" value="Gal_mutarotas_2"/>
    <property type="match status" value="1"/>
</dbReference>
<sequence length="920" mass="103119">MQTRLALALVALLCLCSTVSLAVDRNNFKKCDQSSFCARNRNLEPGNSHFTVVSSSVAFKDGQLTADILNTRDNVVLTLQVSGIANSIFRVKVNEKAPRKPRYEVKDVLLELRETPLEQDAAAAQGANVITIRQGKHAAVLTLAPFRLDVVTDDRVIVTLNGRGLMNFEHLRDRTENEQAGAWEETFKTWTDSKPNGPESIGLDISFPGVKHVFGIPEHASPTALKPTKGDGISSDPYRLFNLDVFEYELDNPMALYGSIPFMVAHAATHSTGVFWMNAAETWIDVSNAQGPVGQDATGTLGRLANLVKSGLKSDSSEPRVDTHWISEAGIIDLFILTGPRVPSIFRQYSQLTGVPALPPMFSIAYHQCRWNYNDEDDVANVDAGFDANDIPYDVLWLDIEHTDGKKYLTWDAKKFPDSKRMQDRLASKGHKMVTIVDPHIKREANYWVHSEAEEQGLYVKKADGTSDYEGWCWPGSSSWIDFLRPSNRNWWSDLFSEDRYVGSTKNLFIWNDMNEPSVFNGPEITITKDAIHHGGWENRHVHNQYGFYQQMATADGLSRRTGYTERPFVLTRAFFAGSQRYGAIWTGDNTATWDHLIYSTKMLLTMNLAGLPFAGADVGGFFGNPDAELLTRWYQVGAFQPFFRGHAHIDTKRREPWLFGEAVMTNIRTAIRARYSFLPYWYTLFHNAAVKGMPIMRPLWMEYPSDESTFAMDDQFLVGRDILVKPVTSAGATTVNVYFPGDQPWYNVETGTRHSAPATQTIPAPLERLPVFQRGGSIVPRKMRVRRSTALMTADPFTLYVALDQSKSASGTLYLDDGHSFSYTEGAYLFRQFTFANQVLTSTAGVTGGVASRPDLHKTSEWVERVVVYGYRSQPTSVTFQEGKEAPRSLNFVFDAALSQLTIKKPGVNIAHDWTITIA</sequence>
<comment type="similarity">
    <text evidence="3 10">Belongs to the glycosyl hydrolase 31 family.</text>
</comment>
<feature type="domain" description="Glycoside hydrolase family 31 N-terminal" evidence="13">
    <location>
        <begin position="78"/>
        <end position="285"/>
    </location>
</feature>
<keyword evidence="8 10" id="KW-0326">Glycosidase</keyword>